<accession>A0ABN2RT24</accession>
<keyword evidence="4" id="KW-1185">Reference proteome</keyword>
<proteinExistence type="predicted"/>
<feature type="signal peptide" evidence="2">
    <location>
        <begin position="1"/>
        <end position="30"/>
    </location>
</feature>
<evidence type="ECO:0000256" key="2">
    <source>
        <dbReference type="SAM" id="SignalP"/>
    </source>
</evidence>
<keyword evidence="1 2" id="KW-0732">Signal</keyword>
<dbReference type="Gene3D" id="3.40.190.170">
    <property type="entry name" value="Bacterial extracellular solute-binding protein, family 7"/>
    <property type="match status" value="1"/>
</dbReference>
<comment type="caution">
    <text evidence="3">The sequence shown here is derived from an EMBL/GenBank/DDBJ whole genome shotgun (WGS) entry which is preliminary data.</text>
</comment>
<protein>
    <recommendedName>
        <fullName evidence="5">TRAP-type C4-dicarboxylate transport system substrate-binding protein</fullName>
    </recommendedName>
</protein>
<gene>
    <name evidence="3" type="ORF">GCM10009777_03680</name>
</gene>
<dbReference type="EMBL" id="BAAAOH010000001">
    <property type="protein sequence ID" value="GAA1974445.1"/>
    <property type="molecule type" value="Genomic_DNA"/>
</dbReference>
<dbReference type="PANTHER" id="PTHR33376">
    <property type="match status" value="1"/>
</dbReference>
<evidence type="ECO:0000256" key="1">
    <source>
        <dbReference type="ARBA" id="ARBA00022729"/>
    </source>
</evidence>
<dbReference type="NCBIfam" id="NF037995">
    <property type="entry name" value="TRAP_S1"/>
    <property type="match status" value="1"/>
</dbReference>
<dbReference type="InterPro" id="IPR018389">
    <property type="entry name" value="DctP_fam"/>
</dbReference>
<evidence type="ECO:0008006" key="5">
    <source>
        <dbReference type="Google" id="ProtNLM"/>
    </source>
</evidence>
<feature type="chain" id="PRO_5045193482" description="TRAP-type C4-dicarboxylate transport system substrate-binding protein" evidence="2">
    <location>
        <begin position="31"/>
        <end position="498"/>
    </location>
</feature>
<dbReference type="PANTHER" id="PTHR33376:SF4">
    <property type="entry name" value="SIALIC ACID-BINDING PERIPLASMIC PROTEIN SIAP"/>
    <property type="match status" value="1"/>
</dbReference>
<organism evidence="3 4">
    <name type="scientific">Microbacterium pumilum</name>
    <dbReference type="NCBI Taxonomy" id="344165"/>
    <lineage>
        <taxon>Bacteria</taxon>
        <taxon>Bacillati</taxon>
        <taxon>Actinomycetota</taxon>
        <taxon>Actinomycetes</taxon>
        <taxon>Micrococcales</taxon>
        <taxon>Microbacteriaceae</taxon>
        <taxon>Microbacterium</taxon>
    </lineage>
</organism>
<dbReference type="Pfam" id="PF03480">
    <property type="entry name" value="DctP"/>
    <property type="match status" value="1"/>
</dbReference>
<evidence type="ECO:0000313" key="3">
    <source>
        <dbReference type="EMBL" id="GAA1974445.1"/>
    </source>
</evidence>
<name>A0ABN2RT24_9MICO</name>
<sequence>MSYHARAPRTTRRAAAVRAAVATAIAFTMALVPALSGCSNVDVVADKAGGSGPVSLRMADANGRIDYEPAVSAFVDAVAEVSGGELIIEVVNEWGGTPADPEQTVVRDVAAGQADLGWAGTRVFDLLGVDALTPLTAPLVIDSYALEDAVITSELAPELLSSVDELGITGLALLGGGLRKPIAAESPLLSVDDWKGVTFQSFPSAGQAAAITALGATPSNVLWGELDASVAAGEVRGFEKNLHIVLMNAQQHIAPFITTNVNLWPEPSIVFANPAALARLTDTQRGWLAEAARQTAAESSKLFDDQSDLEALCAQGAQPVSATDADLDGLRAALEPVVEAIRTGPAATTLKRIEALKGAVTPEPPLSLPANCGTEAPAKPTVGTADVDGTYRWVITADDAKRFGTAGDKTDEGLSRFPVTFTATLRDGGWTMAEDDEPGRSGGSFAADASTITFQWGPRSLSWSYAVDPSGAITLTPLQVDDVGDVFIWSTEPWQKIS</sequence>
<dbReference type="Proteomes" id="UP001500326">
    <property type="component" value="Unassembled WGS sequence"/>
</dbReference>
<dbReference type="InterPro" id="IPR038404">
    <property type="entry name" value="TRAP_DctP_sf"/>
</dbReference>
<evidence type="ECO:0000313" key="4">
    <source>
        <dbReference type="Proteomes" id="UP001500326"/>
    </source>
</evidence>
<dbReference type="RefSeq" id="WP_344057969.1">
    <property type="nucleotide sequence ID" value="NZ_BAAAOH010000001.1"/>
</dbReference>
<reference evidence="3 4" key="1">
    <citation type="journal article" date="2019" name="Int. J. Syst. Evol. Microbiol.">
        <title>The Global Catalogue of Microorganisms (GCM) 10K type strain sequencing project: providing services to taxonomists for standard genome sequencing and annotation.</title>
        <authorList>
            <consortium name="The Broad Institute Genomics Platform"/>
            <consortium name="The Broad Institute Genome Sequencing Center for Infectious Disease"/>
            <person name="Wu L."/>
            <person name="Ma J."/>
        </authorList>
    </citation>
    <scope>NUCLEOTIDE SEQUENCE [LARGE SCALE GENOMIC DNA]</scope>
    <source>
        <strain evidence="3 4">JCM 14902</strain>
    </source>
</reference>